<dbReference type="SUPFAM" id="SSF54211">
    <property type="entry name" value="Ribosomal protein S5 domain 2-like"/>
    <property type="match status" value="2"/>
</dbReference>
<keyword evidence="10" id="KW-0443">Lipid metabolism</keyword>
<evidence type="ECO:0000256" key="5">
    <source>
        <dbReference type="ARBA" id="ARBA00022516"/>
    </source>
</evidence>
<dbReference type="GO" id="GO:0005739">
    <property type="term" value="C:mitochondrion"/>
    <property type="evidence" value="ECO:0007669"/>
    <property type="project" value="UniProtKB-ARBA"/>
</dbReference>
<dbReference type="Proteomes" id="UP001605036">
    <property type="component" value="Unassembled WGS sequence"/>
</dbReference>
<comment type="catalytic activity">
    <reaction evidence="11">
        <text>a UDP-3-O-[(3R)-3-hydroxyacyl]-N-acetyl-alpha-D-glucosamine + H2O = a UDP-3-O-[(3R)-3-hydroxyacyl]-alpha-D-glucosamine + acetate</text>
        <dbReference type="Rhea" id="RHEA:67816"/>
        <dbReference type="ChEBI" id="CHEBI:15377"/>
        <dbReference type="ChEBI" id="CHEBI:30089"/>
        <dbReference type="ChEBI" id="CHEBI:137740"/>
        <dbReference type="ChEBI" id="CHEBI:173225"/>
        <dbReference type="EC" id="3.5.1.108"/>
    </reaction>
</comment>
<dbReference type="EMBL" id="JBHFFA010000004">
    <property type="protein sequence ID" value="KAL2630902.1"/>
    <property type="molecule type" value="Genomic_DNA"/>
</dbReference>
<keyword evidence="9" id="KW-0862">Zinc</keyword>
<dbReference type="HAMAP" id="MF_00388">
    <property type="entry name" value="LpxC"/>
    <property type="match status" value="1"/>
</dbReference>
<evidence type="ECO:0000256" key="12">
    <source>
        <dbReference type="ARBA" id="ARBA00024987"/>
    </source>
</evidence>
<dbReference type="InterPro" id="IPR020568">
    <property type="entry name" value="Ribosomal_Su5_D2-typ_SF"/>
</dbReference>
<name>A0ABD1YJG8_9MARC</name>
<dbReference type="InterPro" id="IPR004463">
    <property type="entry name" value="UDP-acyl_GlcNac_deAcase"/>
</dbReference>
<dbReference type="Pfam" id="PF03331">
    <property type="entry name" value="LpxC"/>
    <property type="match status" value="1"/>
</dbReference>
<accession>A0ABD1YJG8</accession>
<dbReference type="Gene3D" id="3.30.1700.10">
    <property type="entry name" value="lpxc deacetylase, domain 2"/>
    <property type="match status" value="1"/>
</dbReference>
<keyword evidence="6" id="KW-0441">Lipid A biosynthesis</keyword>
<evidence type="ECO:0000256" key="1">
    <source>
        <dbReference type="ARBA" id="ARBA00001947"/>
    </source>
</evidence>
<dbReference type="AlphaFoldDB" id="A0ABD1YJG8"/>
<proteinExistence type="inferred from homology"/>
<gene>
    <name evidence="13" type="ORF">R1flu_015588</name>
</gene>
<evidence type="ECO:0000313" key="13">
    <source>
        <dbReference type="EMBL" id="KAL2630902.1"/>
    </source>
</evidence>
<comment type="cofactor">
    <cofactor evidence="1">
        <name>Zn(2+)</name>
        <dbReference type="ChEBI" id="CHEBI:29105"/>
    </cofactor>
</comment>
<organism evidence="13 14">
    <name type="scientific">Riccia fluitans</name>
    <dbReference type="NCBI Taxonomy" id="41844"/>
    <lineage>
        <taxon>Eukaryota</taxon>
        <taxon>Viridiplantae</taxon>
        <taxon>Streptophyta</taxon>
        <taxon>Embryophyta</taxon>
        <taxon>Marchantiophyta</taxon>
        <taxon>Marchantiopsida</taxon>
        <taxon>Marchantiidae</taxon>
        <taxon>Marchantiales</taxon>
        <taxon>Ricciaceae</taxon>
        <taxon>Riccia</taxon>
    </lineage>
</organism>
<evidence type="ECO:0000256" key="8">
    <source>
        <dbReference type="ARBA" id="ARBA00022801"/>
    </source>
</evidence>
<dbReference type="PANTHER" id="PTHR33694:SF1">
    <property type="entry name" value="UDP-3-O-ACYL-N-ACETYLGLUCOSAMINE DEACETYLASE 1, MITOCHONDRIAL-RELATED"/>
    <property type="match status" value="1"/>
</dbReference>
<dbReference type="PANTHER" id="PTHR33694">
    <property type="entry name" value="UDP-3-O-ACYL-N-ACETYLGLUCOSAMINE DEACETYLASE 1, MITOCHONDRIAL-RELATED"/>
    <property type="match status" value="1"/>
</dbReference>
<evidence type="ECO:0000256" key="4">
    <source>
        <dbReference type="ARBA" id="ARBA00012745"/>
    </source>
</evidence>
<dbReference type="GO" id="GO:0016020">
    <property type="term" value="C:membrane"/>
    <property type="evidence" value="ECO:0007669"/>
    <property type="project" value="GOC"/>
</dbReference>
<dbReference type="GO" id="GO:0009245">
    <property type="term" value="P:lipid A biosynthetic process"/>
    <property type="evidence" value="ECO:0007669"/>
    <property type="project" value="UniProtKB-KW"/>
</dbReference>
<evidence type="ECO:0000256" key="3">
    <source>
        <dbReference type="ARBA" id="ARBA00006170"/>
    </source>
</evidence>
<evidence type="ECO:0000256" key="2">
    <source>
        <dbReference type="ARBA" id="ARBA00005002"/>
    </source>
</evidence>
<reference evidence="13 14" key="1">
    <citation type="submission" date="2024-09" db="EMBL/GenBank/DDBJ databases">
        <title>Chromosome-scale assembly of Riccia fluitans.</title>
        <authorList>
            <person name="Paukszto L."/>
            <person name="Sawicki J."/>
            <person name="Karawczyk K."/>
            <person name="Piernik-Szablinska J."/>
            <person name="Szczecinska M."/>
            <person name="Mazdziarz M."/>
        </authorList>
    </citation>
    <scope>NUCLEOTIDE SEQUENCE [LARGE SCALE GENOMIC DNA]</scope>
    <source>
        <strain evidence="13">Rf_01</strain>
        <tissue evidence="13">Aerial parts of the thallus</tissue>
    </source>
</reference>
<comment type="pathway">
    <text evidence="2">Glycolipid biosynthesis; lipid IV(A) biosynthesis; lipid IV(A) from (3R)-3-hydroxytetradecanoyl-[acyl-carrier-protein] and UDP-N-acetyl-alpha-D-glucosamine: step 2/6.</text>
</comment>
<sequence length="357" mass="38597">MSCSIGHFSLLRAARSSLPLQLFSTEILPSGGRTGRRQFHRQLYAQVQVVEELTYGVPRVETGPQLTLSRSVTKSGIGLHSGDLAEVNIFPAAAGEGRCFVLRNSQGDERHPHRVPAALGYVRDTTLSTWVGGVGNKGVRTVEHLLSALEGMGVDNCLIEITGGNEVPLLDGSALQWVQAIEDAGLSTAVDKRGISQARKALVIKEPITVCHGDSFVAAFPSSCTRLTYGIDFPQVPAIGRQWFTWSTDDVSAYKREVAPARTFGIYEQVEQLQAAGLIKGGSLDNALVCSMETGWLNPPLRFPDEPCRHKLLDLIGDLALCAFKGHPGLPIGHIVAYKASHSLHVKFGEVLLLRGK</sequence>
<evidence type="ECO:0000256" key="11">
    <source>
        <dbReference type="ARBA" id="ARBA00024535"/>
    </source>
</evidence>
<comment type="function">
    <text evidence="12">Involved in the biosynthesis of lipid A, a phosphorylated glycolipid that in bacteria anchors the lipopolysaccharide to the outer membrane of the cell. Lipid A-like molecules in plants may serve as structural components of the outer membranes of mitochondria and/or chloroplasts, or may be involved in signal transduction or plant defense responses.</text>
</comment>
<dbReference type="GO" id="GO:0046872">
    <property type="term" value="F:metal ion binding"/>
    <property type="evidence" value="ECO:0007669"/>
    <property type="project" value="UniProtKB-KW"/>
</dbReference>
<evidence type="ECO:0000256" key="6">
    <source>
        <dbReference type="ARBA" id="ARBA00022556"/>
    </source>
</evidence>
<keyword evidence="5" id="KW-0444">Lipid biosynthesis</keyword>
<dbReference type="InterPro" id="IPR015870">
    <property type="entry name" value="UDP-acyl_N-AcGlcN_deAcase_N"/>
</dbReference>
<keyword evidence="8" id="KW-0378">Hydrolase</keyword>
<dbReference type="GO" id="GO:2001289">
    <property type="term" value="P:lipid X metabolic process"/>
    <property type="evidence" value="ECO:0007669"/>
    <property type="project" value="UniProtKB-ARBA"/>
</dbReference>
<comment type="similarity">
    <text evidence="3">Belongs to the LpxC family.</text>
</comment>
<evidence type="ECO:0000313" key="14">
    <source>
        <dbReference type="Proteomes" id="UP001605036"/>
    </source>
</evidence>
<dbReference type="GO" id="GO:0103117">
    <property type="term" value="F:UDP-3-O-acyl-N-acetylglucosamine deacetylase activity"/>
    <property type="evidence" value="ECO:0007669"/>
    <property type="project" value="UniProtKB-EC"/>
</dbReference>
<dbReference type="EC" id="3.5.1.108" evidence="4"/>
<comment type="caution">
    <text evidence="13">The sequence shown here is derived from an EMBL/GenBank/DDBJ whole genome shotgun (WGS) entry which is preliminary data.</text>
</comment>
<keyword evidence="7" id="KW-0479">Metal-binding</keyword>
<evidence type="ECO:0000256" key="10">
    <source>
        <dbReference type="ARBA" id="ARBA00023098"/>
    </source>
</evidence>
<dbReference type="NCBIfam" id="TIGR00325">
    <property type="entry name" value="lpxC"/>
    <property type="match status" value="1"/>
</dbReference>
<protein>
    <recommendedName>
        <fullName evidence="4">UDP-3-O-acyl-N-acetylglucosamine deacetylase</fullName>
        <ecNumber evidence="4">3.5.1.108</ecNumber>
    </recommendedName>
</protein>
<dbReference type="InterPro" id="IPR011334">
    <property type="entry name" value="UDP-acyl_GlcNac_deAcase_C"/>
</dbReference>
<keyword evidence="14" id="KW-1185">Reference proteome</keyword>
<evidence type="ECO:0000256" key="9">
    <source>
        <dbReference type="ARBA" id="ARBA00022833"/>
    </source>
</evidence>
<dbReference type="Gene3D" id="3.30.230.20">
    <property type="entry name" value="lpxc deacetylase, domain 1"/>
    <property type="match status" value="1"/>
</dbReference>
<evidence type="ECO:0000256" key="7">
    <source>
        <dbReference type="ARBA" id="ARBA00022723"/>
    </source>
</evidence>